<dbReference type="InterPro" id="IPR011249">
    <property type="entry name" value="Metalloenz_LuxS/M16"/>
</dbReference>
<dbReference type="PROSITE" id="PS00143">
    <property type="entry name" value="INSULINASE"/>
    <property type="match status" value="1"/>
</dbReference>
<sequence>MQYHSYSLQNGARVLLVPQKDVKSATVLIMYPVGSRYESDALQGVSHYVEHMMFKGTKKRKNTLILTREIDRLGAEYNAFTSKEYTGYYIKTESGYLNVSLDILSDMLFNSVFDPAEMEREKGPIVEELKMYRDNPVMNIDNVFENLLYAPSSLGREIGGTDKHVLGYKRPNVLQYRDRYYDVSNMTIVVAGAMPENIREMIQKFFGQQKKKKKAQSAFKSYKFGSEAKRERLCVLHKQTDQAQMMLGFPAFDYNAKQNVPLAVLNTILGGSFSSRLFIRIRERLGLAYVIRSGQENFRDIGHSFVRAGLDAKNLNKAIAAILHEISKVVKSSVTKQELADAKTHMRGGLMLSLEDSSAQANWFAKEALFYRSIQTPDEYLNRIDKVTREDIQKIAKQVFNPDKLRIAVIGDIKPESIHF</sequence>
<evidence type="ECO:0000313" key="5">
    <source>
        <dbReference type="EMBL" id="OGH65255.1"/>
    </source>
</evidence>
<organism evidence="5 6">
    <name type="scientific">Candidatus Magasanikbacteria bacterium RIFCSPHIGHO2_02_FULL_47_14</name>
    <dbReference type="NCBI Taxonomy" id="1798680"/>
    <lineage>
        <taxon>Bacteria</taxon>
        <taxon>Candidatus Magasanikiibacteriota</taxon>
    </lineage>
</organism>
<protein>
    <recommendedName>
        <fullName evidence="7">Peptidase M16</fullName>
    </recommendedName>
</protein>
<evidence type="ECO:0000259" key="3">
    <source>
        <dbReference type="Pfam" id="PF00675"/>
    </source>
</evidence>
<dbReference type="SUPFAM" id="SSF63411">
    <property type="entry name" value="LuxS/MPP-like metallohydrolase"/>
    <property type="match status" value="2"/>
</dbReference>
<comment type="caution">
    <text evidence="5">The sequence shown here is derived from an EMBL/GenBank/DDBJ whole genome shotgun (WGS) entry which is preliminary data.</text>
</comment>
<dbReference type="PANTHER" id="PTHR11851">
    <property type="entry name" value="METALLOPROTEASE"/>
    <property type="match status" value="1"/>
</dbReference>
<feature type="domain" description="Peptidase M16 C-terminal" evidence="4">
    <location>
        <begin position="172"/>
        <end position="344"/>
    </location>
</feature>
<evidence type="ECO:0000256" key="2">
    <source>
        <dbReference type="RuleBase" id="RU004447"/>
    </source>
</evidence>
<proteinExistence type="inferred from homology"/>
<name>A0A1F6M107_9BACT</name>
<comment type="similarity">
    <text evidence="1 2">Belongs to the peptidase M16 family.</text>
</comment>
<dbReference type="STRING" id="1798680.A3J66_03805"/>
<dbReference type="GO" id="GO:0046872">
    <property type="term" value="F:metal ion binding"/>
    <property type="evidence" value="ECO:0007669"/>
    <property type="project" value="InterPro"/>
</dbReference>
<dbReference type="InterPro" id="IPR050361">
    <property type="entry name" value="MPP/UQCRC_Complex"/>
</dbReference>
<dbReference type="InterPro" id="IPR007863">
    <property type="entry name" value="Peptidase_M16_C"/>
</dbReference>
<evidence type="ECO:0000256" key="1">
    <source>
        <dbReference type="ARBA" id="ARBA00007261"/>
    </source>
</evidence>
<accession>A0A1F6M107</accession>
<reference evidence="5 6" key="1">
    <citation type="journal article" date="2016" name="Nat. Commun.">
        <title>Thousands of microbial genomes shed light on interconnected biogeochemical processes in an aquifer system.</title>
        <authorList>
            <person name="Anantharaman K."/>
            <person name="Brown C.T."/>
            <person name="Hug L.A."/>
            <person name="Sharon I."/>
            <person name="Castelle C.J."/>
            <person name="Probst A.J."/>
            <person name="Thomas B.C."/>
            <person name="Singh A."/>
            <person name="Wilkins M.J."/>
            <person name="Karaoz U."/>
            <person name="Brodie E.L."/>
            <person name="Williams K.H."/>
            <person name="Hubbard S.S."/>
            <person name="Banfield J.F."/>
        </authorList>
    </citation>
    <scope>NUCLEOTIDE SEQUENCE [LARGE SCALE GENOMIC DNA]</scope>
</reference>
<dbReference type="AlphaFoldDB" id="A0A1F6M107"/>
<feature type="domain" description="Peptidase M16 N-terminal" evidence="3">
    <location>
        <begin position="14"/>
        <end position="149"/>
    </location>
</feature>
<dbReference type="InterPro" id="IPR011765">
    <property type="entry name" value="Pept_M16_N"/>
</dbReference>
<dbReference type="GO" id="GO:0004222">
    <property type="term" value="F:metalloendopeptidase activity"/>
    <property type="evidence" value="ECO:0007669"/>
    <property type="project" value="InterPro"/>
</dbReference>
<dbReference type="Pfam" id="PF00675">
    <property type="entry name" value="Peptidase_M16"/>
    <property type="match status" value="1"/>
</dbReference>
<evidence type="ECO:0000259" key="4">
    <source>
        <dbReference type="Pfam" id="PF05193"/>
    </source>
</evidence>
<gene>
    <name evidence="5" type="ORF">A3J66_03805</name>
</gene>
<dbReference type="Pfam" id="PF05193">
    <property type="entry name" value="Peptidase_M16_C"/>
    <property type="match status" value="1"/>
</dbReference>
<dbReference type="InterPro" id="IPR001431">
    <property type="entry name" value="Pept_M16_Zn_BS"/>
</dbReference>
<dbReference type="EMBL" id="MFQB01000051">
    <property type="protein sequence ID" value="OGH65255.1"/>
    <property type="molecule type" value="Genomic_DNA"/>
</dbReference>
<dbReference type="Proteomes" id="UP000176282">
    <property type="component" value="Unassembled WGS sequence"/>
</dbReference>
<evidence type="ECO:0008006" key="7">
    <source>
        <dbReference type="Google" id="ProtNLM"/>
    </source>
</evidence>
<evidence type="ECO:0000313" key="6">
    <source>
        <dbReference type="Proteomes" id="UP000176282"/>
    </source>
</evidence>
<dbReference type="PANTHER" id="PTHR11851:SF49">
    <property type="entry name" value="MITOCHONDRIAL-PROCESSING PEPTIDASE SUBUNIT ALPHA"/>
    <property type="match status" value="1"/>
</dbReference>
<dbReference type="Gene3D" id="3.30.830.10">
    <property type="entry name" value="Metalloenzyme, LuxS/M16 peptidase-like"/>
    <property type="match status" value="2"/>
</dbReference>
<dbReference type="GO" id="GO:0006508">
    <property type="term" value="P:proteolysis"/>
    <property type="evidence" value="ECO:0007669"/>
    <property type="project" value="InterPro"/>
</dbReference>